<accession>A0AAU0BF67</accession>
<dbReference type="Proteomes" id="UP001302716">
    <property type="component" value="Chromosome"/>
</dbReference>
<dbReference type="InterPro" id="IPR027785">
    <property type="entry name" value="UvrD-like_helicase_C"/>
</dbReference>
<dbReference type="GO" id="GO:0043138">
    <property type="term" value="F:3'-5' DNA helicase activity"/>
    <property type="evidence" value="ECO:0007669"/>
    <property type="project" value="TreeGrafter"/>
</dbReference>
<dbReference type="InterPro" id="IPR000212">
    <property type="entry name" value="DNA_helicase_UvrD/REP"/>
</dbReference>
<protein>
    <submittedName>
        <fullName evidence="2">ATP-binding domain-containing protein</fullName>
    </submittedName>
</protein>
<keyword evidence="3" id="KW-1185">Reference proteome</keyword>
<dbReference type="PANTHER" id="PTHR11070">
    <property type="entry name" value="UVRD / RECB / PCRA DNA HELICASE FAMILY MEMBER"/>
    <property type="match status" value="1"/>
</dbReference>
<dbReference type="GO" id="GO:0003677">
    <property type="term" value="F:DNA binding"/>
    <property type="evidence" value="ECO:0007669"/>
    <property type="project" value="InterPro"/>
</dbReference>
<gene>
    <name evidence="2" type="ORF">NYR97_04775</name>
</gene>
<dbReference type="Gene3D" id="3.40.50.300">
    <property type="entry name" value="P-loop containing nucleotide triphosphate hydrolases"/>
    <property type="match status" value="1"/>
</dbReference>
<evidence type="ECO:0000259" key="1">
    <source>
        <dbReference type="Pfam" id="PF13538"/>
    </source>
</evidence>
<keyword evidence="2" id="KW-0067">ATP-binding</keyword>
<dbReference type="GO" id="GO:0000725">
    <property type="term" value="P:recombinational repair"/>
    <property type="evidence" value="ECO:0007669"/>
    <property type="project" value="TreeGrafter"/>
</dbReference>
<reference evidence="2 3" key="1">
    <citation type="submission" date="2022-08" db="EMBL/GenBank/DDBJ databases">
        <title>Whole genome sequencing-based tracing of a 2022 introduction and outbreak of Xanthomonas hortorum pv. pelargonii.</title>
        <authorList>
            <person name="Iruegas-Bocardo F."/>
            <person name="Weisberg A.K."/>
            <person name="Riutta E.R."/>
            <person name="Kilday K."/>
            <person name="Bonkowski J.C."/>
            <person name="Creswell T."/>
            <person name="Daughtrey M.L."/>
            <person name="Rane K."/>
            <person name="Grunwald N.J."/>
            <person name="Chang J.H."/>
            <person name="Putnam M.L."/>
        </authorList>
    </citation>
    <scope>NUCLEOTIDE SEQUENCE [LARGE SCALE GENOMIC DNA]</scope>
    <source>
        <strain evidence="2 3">22-323</strain>
    </source>
</reference>
<organism evidence="2 3">
    <name type="scientific">Xanthomonas hydrangeae</name>
    <dbReference type="NCBI Taxonomy" id="2775159"/>
    <lineage>
        <taxon>Bacteria</taxon>
        <taxon>Pseudomonadati</taxon>
        <taxon>Pseudomonadota</taxon>
        <taxon>Gammaproteobacteria</taxon>
        <taxon>Lysobacterales</taxon>
        <taxon>Lysobacteraceae</taxon>
        <taxon>Xanthomonas</taxon>
    </lineage>
</organism>
<dbReference type="InterPro" id="IPR027417">
    <property type="entry name" value="P-loop_NTPase"/>
</dbReference>
<keyword evidence="2" id="KW-0547">Nucleotide-binding</keyword>
<dbReference type="Pfam" id="PF13245">
    <property type="entry name" value="AAA_19"/>
    <property type="match status" value="1"/>
</dbReference>
<dbReference type="GO" id="GO:0005524">
    <property type="term" value="F:ATP binding"/>
    <property type="evidence" value="ECO:0007669"/>
    <property type="project" value="UniProtKB-KW"/>
</dbReference>
<dbReference type="PANTHER" id="PTHR11070:SF50">
    <property type="entry name" value="SUPERFAMILY I DNA AND RNA HELICASE"/>
    <property type="match status" value="1"/>
</dbReference>
<dbReference type="SUPFAM" id="SSF52540">
    <property type="entry name" value="P-loop containing nucleoside triphosphate hydrolases"/>
    <property type="match status" value="1"/>
</dbReference>
<dbReference type="FunFam" id="3.40.50.300:FF:001983">
    <property type="entry name" value="DNA helicase"/>
    <property type="match status" value="1"/>
</dbReference>
<dbReference type="RefSeq" id="WP_316696907.1">
    <property type="nucleotide sequence ID" value="NZ_CP103836.1"/>
</dbReference>
<dbReference type="GO" id="GO:0033202">
    <property type="term" value="C:DNA helicase complex"/>
    <property type="evidence" value="ECO:0007669"/>
    <property type="project" value="TreeGrafter"/>
</dbReference>
<name>A0AAU0BF67_9XANT</name>
<sequence>MSDYCFYAPDAQDLVERAGLGAHIEEFATRHKKQTYVLRKPLSKDDATYEYDHAVIIFSAGMHPCFIDLKHDQEALEEYADDVFEDISFLSEKFRYREKIGRKKSWSPLFHYRNSDNVDLHELIIEKPTDARVVDLITSLVVGSINDISRINLEARDLLEVVKSKIILFDTDQTSFVFRSGGSKRLSIQGLAGSGKTELLLHKIKEIYSRDSEARIAFTCFNKILASSMRRRIPDFFDFMRVERQIEWNKKLFCFHSWGSGKEPLSGMYRYICHTYGIPFGSLSAGPFDSLCKQAIVDIKAANSDNKKIFDYVFIDESQDFGSSFLELCELVTAKKIFVAGDVFQNIFRPIDDRVHRADMVLKKCYRTDPTNLMFSHSLGMGLFEHPVLRWLKPDEWDACGYDYRGLGERAYLSRDPLRRFEDIPSGFRSTEIHQLPRNATISLEILGLIDQIRERHPTTEEGDIAVIFLDKDSYIYDVISELKVHVFRKFGWDPNVSFETKETDPTRFFISNVNNAKGLEFPFVICVARDLNRHPSFRNALYTMMARSFLESHLVITSFADPVTVESLKRGLNSLYDNGYLDVRIPTENEMAQQKDFLVLEEQASIEDIVRRFCVGRNASPRLIGKLTSRMNMILAESDYDEDYVNSLLEVEYSRHRQL</sequence>
<dbReference type="AlphaFoldDB" id="A0AAU0BF67"/>
<dbReference type="Pfam" id="PF13538">
    <property type="entry name" value="UvrD_C_2"/>
    <property type="match status" value="1"/>
</dbReference>
<dbReference type="EMBL" id="CP103836">
    <property type="protein sequence ID" value="WOB50718.1"/>
    <property type="molecule type" value="Genomic_DNA"/>
</dbReference>
<evidence type="ECO:0000313" key="2">
    <source>
        <dbReference type="EMBL" id="WOB50718.1"/>
    </source>
</evidence>
<evidence type="ECO:0000313" key="3">
    <source>
        <dbReference type="Proteomes" id="UP001302716"/>
    </source>
</evidence>
<feature type="domain" description="UvrD-like helicase C-terminal" evidence="1">
    <location>
        <begin position="510"/>
        <end position="556"/>
    </location>
</feature>
<dbReference type="GO" id="GO:0005829">
    <property type="term" value="C:cytosol"/>
    <property type="evidence" value="ECO:0007669"/>
    <property type="project" value="TreeGrafter"/>
</dbReference>
<proteinExistence type="predicted"/>